<dbReference type="AlphaFoldDB" id="A0A6J4NV02"/>
<protein>
    <submittedName>
        <fullName evidence="1">Uncharacterized protein</fullName>
    </submittedName>
</protein>
<accession>A0A6J4NV02</accession>
<sequence length="37" mass="4053">ARKGRHPGGGGNILSQISTRMARRLQGVRGDARPRRL</sequence>
<evidence type="ECO:0000313" key="1">
    <source>
        <dbReference type="EMBL" id="CAA9398375.1"/>
    </source>
</evidence>
<proteinExistence type="predicted"/>
<gene>
    <name evidence="1" type="ORF">AVDCRST_MAG22-1237</name>
</gene>
<organism evidence="1">
    <name type="scientific">uncultured Rubrobacteraceae bacterium</name>
    <dbReference type="NCBI Taxonomy" id="349277"/>
    <lineage>
        <taxon>Bacteria</taxon>
        <taxon>Bacillati</taxon>
        <taxon>Actinomycetota</taxon>
        <taxon>Rubrobacteria</taxon>
        <taxon>Rubrobacterales</taxon>
        <taxon>Rubrobacteraceae</taxon>
        <taxon>environmental samples</taxon>
    </lineage>
</organism>
<name>A0A6J4NV02_9ACTN</name>
<feature type="non-terminal residue" evidence="1">
    <location>
        <position position="1"/>
    </location>
</feature>
<reference evidence="1" key="1">
    <citation type="submission" date="2020-02" db="EMBL/GenBank/DDBJ databases">
        <authorList>
            <person name="Meier V. D."/>
        </authorList>
    </citation>
    <scope>NUCLEOTIDE SEQUENCE</scope>
    <source>
        <strain evidence="1">AVDCRST_MAG22</strain>
    </source>
</reference>
<feature type="non-terminal residue" evidence="1">
    <location>
        <position position="37"/>
    </location>
</feature>
<dbReference type="EMBL" id="CADCUV010000046">
    <property type="protein sequence ID" value="CAA9398375.1"/>
    <property type="molecule type" value="Genomic_DNA"/>
</dbReference>